<dbReference type="RefSeq" id="WP_105359502.1">
    <property type="nucleotide sequence ID" value="NZ_PUIA01000094.1"/>
</dbReference>
<dbReference type="AlphaFoldDB" id="A0A2S8EYH5"/>
<gene>
    <name evidence="2" type="ORF">C5Y96_26035</name>
</gene>
<evidence type="ECO:0000313" key="2">
    <source>
        <dbReference type="EMBL" id="PQO24970.1"/>
    </source>
</evidence>
<evidence type="ECO:0000256" key="1">
    <source>
        <dbReference type="SAM" id="SignalP"/>
    </source>
</evidence>
<organism evidence="2 3">
    <name type="scientific">Blastopirellula marina</name>
    <dbReference type="NCBI Taxonomy" id="124"/>
    <lineage>
        <taxon>Bacteria</taxon>
        <taxon>Pseudomonadati</taxon>
        <taxon>Planctomycetota</taxon>
        <taxon>Planctomycetia</taxon>
        <taxon>Pirellulales</taxon>
        <taxon>Pirellulaceae</taxon>
        <taxon>Blastopirellula</taxon>
    </lineage>
</organism>
<evidence type="ECO:0008006" key="4">
    <source>
        <dbReference type="Google" id="ProtNLM"/>
    </source>
</evidence>
<dbReference type="PROSITE" id="PS51257">
    <property type="entry name" value="PROKAR_LIPOPROTEIN"/>
    <property type="match status" value="1"/>
</dbReference>
<sequence>MRFPLFALLMAAVLLGCQDATSQPPPEFSSQNTGQALIDARAIIARLKTLPVSQPSTAEEVEAIQQIAVTIREFDDYDSLSHALLRDEAIPLLLPHFDQMLPQAEDFETKLAIEELLHVFCLFQTDETLRRVVQMTKQDLPLRSELWDEYIWRFHPGTANYEAFWTTMLGDWPENEVVAIALLSQSNIHALDQEMPSHRHPFDSPEGLQHLRACLQTSQQIPAGYIQNSWEVDGDNPSAEAAKYAAESLAFITSPDRDELMQLAQQHPAAAVQLEAAWAGAKLGRQSGLDELVRRTHELPLSLTAQNYLEDVGRADLIPKTCFDEEFQIQAFCAQELASTFFKPGKIESIEILARQSLLWPLERMQVILVSYRIQFQDGDNSWVVEDVGHLCNSRFQASSQAIPIFNKKSPGDHLAGFSVNDIYGYKVTCQLDHTYVVSDKAFTEAYAEGDKALSGDESLPDGSGKLVGRAAIDLRSDNYPKAAAAIFETNNDDRDGWTVLDKNGTTFYAKEELPAAATAKHVLRMHIGRSYLSLPRRD</sequence>
<evidence type="ECO:0000313" key="3">
    <source>
        <dbReference type="Proteomes" id="UP000240009"/>
    </source>
</evidence>
<dbReference type="EMBL" id="PUIA01000094">
    <property type="protein sequence ID" value="PQO24970.1"/>
    <property type="molecule type" value="Genomic_DNA"/>
</dbReference>
<protein>
    <recommendedName>
        <fullName evidence="4">HEAT repeat domain-containing protein</fullName>
    </recommendedName>
</protein>
<reference evidence="2 3" key="1">
    <citation type="submission" date="2018-02" db="EMBL/GenBank/DDBJ databases">
        <title>Comparative genomes isolates from brazilian mangrove.</title>
        <authorList>
            <person name="Araujo J.E."/>
            <person name="Taketani R.G."/>
            <person name="Silva M.C.P."/>
            <person name="Loureco M.V."/>
            <person name="Andreote F.D."/>
        </authorList>
    </citation>
    <scope>NUCLEOTIDE SEQUENCE [LARGE SCALE GENOMIC DNA]</scope>
    <source>
        <strain evidence="2 3">HEX-2 MGV</strain>
    </source>
</reference>
<feature type="signal peptide" evidence="1">
    <location>
        <begin position="1"/>
        <end position="22"/>
    </location>
</feature>
<comment type="caution">
    <text evidence="2">The sequence shown here is derived from an EMBL/GenBank/DDBJ whole genome shotgun (WGS) entry which is preliminary data.</text>
</comment>
<dbReference type="Proteomes" id="UP000240009">
    <property type="component" value="Unassembled WGS sequence"/>
</dbReference>
<keyword evidence="1" id="KW-0732">Signal</keyword>
<name>A0A2S8EYH5_9BACT</name>
<accession>A0A2S8EYH5</accession>
<proteinExistence type="predicted"/>
<feature type="chain" id="PRO_5015572811" description="HEAT repeat domain-containing protein" evidence="1">
    <location>
        <begin position="23"/>
        <end position="539"/>
    </location>
</feature>